<organism evidence="3 4">
    <name type="scientific">Talaromyces proteolyticus</name>
    <dbReference type="NCBI Taxonomy" id="1131652"/>
    <lineage>
        <taxon>Eukaryota</taxon>
        <taxon>Fungi</taxon>
        <taxon>Dikarya</taxon>
        <taxon>Ascomycota</taxon>
        <taxon>Pezizomycotina</taxon>
        <taxon>Eurotiomycetes</taxon>
        <taxon>Eurotiomycetidae</taxon>
        <taxon>Eurotiales</taxon>
        <taxon>Trichocomaceae</taxon>
        <taxon>Talaromyces</taxon>
        <taxon>Talaromyces sect. Bacilispori</taxon>
    </lineage>
</organism>
<dbReference type="InterPro" id="IPR002937">
    <property type="entry name" value="Amino_oxidase"/>
</dbReference>
<gene>
    <name evidence="3" type="ORF">BGW36DRAFT_309564</name>
</gene>
<keyword evidence="1" id="KW-1133">Transmembrane helix</keyword>
<dbReference type="InterPro" id="IPR036188">
    <property type="entry name" value="FAD/NAD-bd_sf"/>
</dbReference>
<evidence type="ECO:0000313" key="3">
    <source>
        <dbReference type="EMBL" id="KAH8688698.1"/>
    </source>
</evidence>
<feature type="transmembrane region" description="Helical" evidence="1">
    <location>
        <begin position="334"/>
        <end position="352"/>
    </location>
</feature>
<dbReference type="PROSITE" id="PS51257">
    <property type="entry name" value="PROKAR_LIPOPROTEIN"/>
    <property type="match status" value="1"/>
</dbReference>
<proteinExistence type="predicted"/>
<reference evidence="3" key="1">
    <citation type="submission" date="2021-12" db="EMBL/GenBank/DDBJ databases">
        <title>Convergent genome expansion in fungi linked to evolution of root-endophyte symbiosis.</title>
        <authorList>
            <consortium name="DOE Joint Genome Institute"/>
            <person name="Ke Y.-H."/>
            <person name="Bonito G."/>
            <person name="Liao H.-L."/>
            <person name="Looney B."/>
            <person name="Rojas-Flechas A."/>
            <person name="Nash J."/>
            <person name="Hameed K."/>
            <person name="Schadt C."/>
            <person name="Martin F."/>
            <person name="Crous P.W."/>
            <person name="Miettinen O."/>
            <person name="Magnuson J.K."/>
            <person name="Labbe J."/>
            <person name="Jacobson D."/>
            <person name="Doktycz M.J."/>
            <person name="Veneault-Fourrey C."/>
            <person name="Kuo A."/>
            <person name="Mondo S."/>
            <person name="Calhoun S."/>
            <person name="Riley R."/>
            <person name="Ohm R."/>
            <person name="LaButti K."/>
            <person name="Andreopoulos B."/>
            <person name="Pangilinan J."/>
            <person name="Nolan M."/>
            <person name="Tritt A."/>
            <person name="Clum A."/>
            <person name="Lipzen A."/>
            <person name="Daum C."/>
            <person name="Barry K."/>
            <person name="Grigoriev I.V."/>
            <person name="Vilgalys R."/>
        </authorList>
    </citation>
    <scope>NUCLEOTIDE SEQUENCE</scope>
    <source>
        <strain evidence="3">PMI_201</strain>
    </source>
</reference>
<keyword evidence="1" id="KW-0472">Membrane</keyword>
<accession>A0AAD4PTF8</accession>
<feature type="domain" description="Amine oxidase" evidence="2">
    <location>
        <begin position="17"/>
        <end position="303"/>
    </location>
</feature>
<sequence length="353" mass="39906">MTATVRRPRVAIVGGGISGMACSWKLRNQRCTVDIYESSDKLGGHANSMPFTGNGRTVDVDTGFVVMEEATYPQFTSFLQELGVKTIPTDMSFGVSALNGALEWNSLSIMAFVGTLSRLFSPWFWRLMFDIVYFNLFARDILAQQAPVSPPKKFVGSVEEEIAAIEKDLKVNRRESIADYLKRQKYSEQFIIYFLIPMVAAPWCIDPDEFAANFPARNLIQFMHNHSLLDTVTKTLRWRTFANGSKTYVDEFQRQMPHHHKLHLNTVVRSVTRVDGKALLSFADGSIETFDHVVLAIHANQAVSLLGQDASALERRILGAFTTRRNVCYLHSDISVSCSIFPVPVFFFFFLFD</sequence>
<evidence type="ECO:0000256" key="1">
    <source>
        <dbReference type="SAM" id="Phobius"/>
    </source>
</evidence>
<protein>
    <submittedName>
        <fullName evidence="3">Amine oxidase</fullName>
    </submittedName>
</protein>
<name>A0AAD4PTF8_9EURO</name>
<dbReference type="Pfam" id="PF01593">
    <property type="entry name" value="Amino_oxidase"/>
    <property type="match status" value="1"/>
</dbReference>
<keyword evidence="4" id="KW-1185">Reference proteome</keyword>
<dbReference type="InterPro" id="IPR050464">
    <property type="entry name" value="Zeta_carotene_desat/Oxidored"/>
</dbReference>
<keyword evidence="1" id="KW-0812">Transmembrane</keyword>
<evidence type="ECO:0000259" key="2">
    <source>
        <dbReference type="Pfam" id="PF01593"/>
    </source>
</evidence>
<dbReference type="Proteomes" id="UP001201262">
    <property type="component" value="Unassembled WGS sequence"/>
</dbReference>
<dbReference type="Gene3D" id="1.10.405.20">
    <property type="match status" value="1"/>
</dbReference>
<evidence type="ECO:0000313" key="4">
    <source>
        <dbReference type="Proteomes" id="UP001201262"/>
    </source>
</evidence>
<dbReference type="EMBL" id="JAJTJA010000017">
    <property type="protein sequence ID" value="KAH8688698.1"/>
    <property type="molecule type" value="Genomic_DNA"/>
</dbReference>
<dbReference type="PANTHER" id="PTHR42923:SF17">
    <property type="entry name" value="AMINE OXIDASE DOMAIN-CONTAINING PROTEIN"/>
    <property type="match status" value="1"/>
</dbReference>
<dbReference type="RefSeq" id="XP_046065170.1">
    <property type="nucleotide sequence ID" value="XM_046212417.1"/>
</dbReference>
<dbReference type="Gene3D" id="3.50.50.60">
    <property type="entry name" value="FAD/NAD(P)-binding domain"/>
    <property type="match status" value="2"/>
</dbReference>
<dbReference type="GO" id="GO:0016491">
    <property type="term" value="F:oxidoreductase activity"/>
    <property type="evidence" value="ECO:0007669"/>
    <property type="project" value="InterPro"/>
</dbReference>
<dbReference type="AlphaFoldDB" id="A0AAD4PTF8"/>
<comment type="caution">
    <text evidence="3">The sequence shown here is derived from an EMBL/GenBank/DDBJ whole genome shotgun (WGS) entry which is preliminary data.</text>
</comment>
<dbReference type="PANTHER" id="PTHR42923">
    <property type="entry name" value="PROTOPORPHYRINOGEN OXIDASE"/>
    <property type="match status" value="1"/>
</dbReference>
<dbReference type="SUPFAM" id="SSF51905">
    <property type="entry name" value="FAD/NAD(P)-binding domain"/>
    <property type="match status" value="1"/>
</dbReference>
<dbReference type="GeneID" id="70242704"/>